<keyword evidence="5 6" id="KW-0472">Membrane</keyword>
<dbReference type="PANTHER" id="PTHR22926">
    <property type="entry name" value="PHOSPHO-N-ACETYLMURAMOYL-PENTAPEPTIDE-TRANSFERASE"/>
    <property type="match status" value="1"/>
</dbReference>
<comment type="caution">
    <text evidence="7">The sequence shown here is derived from an EMBL/GenBank/DDBJ whole genome shotgun (WGS) entry which is preliminary data.</text>
</comment>
<evidence type="ECO:0000313" key="7">
    <source>
        <dbReference type="EMBL" id="EFK97409.1"/>
    </source>
</evidence>
<dbReference type="GO" id="GO:0044038">
    <property type="term" value="P:cell wall macromolecule biosynthetic process"/>
    <property type="evidence" value="ECO:0007669"/>
    <property type="project" value="TreeGrafter"/>
</dbReference>
<gene>
    <name evidence="7" type="primary">mraY</name>
    <name evidence="7" type="ORF">LDC_0554</name>
</gene>
<dbReference type="GO" id="GO:0071555">
    <property type="term" value="P:cell wall organization"/>
    <property type="evidence" value="ECO:0007669"/>
    <property type="project" value="TreeGrafter"/>
</dbReference>
<protein>
    <submittedName>
        <fullName evidence="7">Phospho-N-acetylmuramoyl-pentapeptide-transferase</fullName>
        <ecNumber evidence="7">2.7.8.13</ecNumber>
    </submittedName>
</protein>
<evidence type="ECO:0000256" key="2">
    <source>
        <dbReference type="ARBA" id="ARBA00022679"/>
    </source>
</evidence>
<feature type="transmembrane region" description="Helical" evidence="6">
    <location>
        <begin position="27"/>
        <end position="44"/>
    </location>
</feature>
<dbReference type="EMBL" id="ADZX01000214">
    <property type="protein sequence ID" value="EFK97409.1"/>
    <property type="molecule type" value="Genomic_DNA"/>
</dbReference>
<keyword evidence="2 7" id="KW-0808">Transferase</keyword>
<organism evidence="7">
    <name type="scientific">sediment metagenome</name>
    <dbReference type="NCBI Taxonomy" id="749907"/>
    <lineage>
        <taxon>unclassified sequences</taxon>
        <taxon>metagenomes</taxon>
        <taxon>ecological metagenomes</taxon>
    </lineage>
</organism>
<dbReference type="GO" id="GO:0005886">
    <property type="term" value="C:plasma membrane"/>
    <property type="evidence" value="ECO:0007669"/>
    <property type="project" value="TreeGrafter"/>
</dbReference>
<reference evidence="7" key="1">
    <citation type="submission" date="2010-07" db="EMBL/GenBank/DDBJ databases">
        <authorList>
            <consortium name="CONSOLIDER consortium CSD2007-00005"/>
            <person name="Guazzaroni M.-E."/>
            <person name="Richter M."/>
            <person name="Garcia-Salamanca A."/>
            <person name="Yarza P."/>
            <person name="Ferrer M."/>
        </authorList>
    </citation>
    <scope>NUCLEOTIDE SEQUENCE</scope>
</reference>
<comment type="subcellular location">
    <subcellularLocation>
        <location evidence="1">Membrane</location>
        <topology evidence="1">Multi-pass membrane protein</topology>
    </subcellularLocation>
</comment>
<evidence type="ECO:0000256" key="3">
    <source>
        <dbReference type="ARBA" id="ARBA00022692"/>
    </source>
</evidence>
<proteinExistence type="predicted"/>
<feature type="transmembrane region" description="Helical" evidence="6">
    <location>
        <begin position="78"/>
        <end position="99"/>
    </location>
</feature>
<dbReference type="EC" id="2.7.8.13" evidence="7"/>
<evidence type="ECO:0000256" key="6">
    <source>
        <dbReference type="SAM" id="Phobius"/>
    </source>
</evidence>
<name>D9PGA7_9ZZZZ</name>
<dbReference type="AlphaFoldDB" id="D9PGA7"/>
<sequence length="120" mass="13502">MVCSGGVMAVIYSIIGFIAFYQDKLDISAFSFVVVGGILSFLWFNIPPAKFYMTEIGYNALSFTLVIITFMTDTVLLLPIIAFPLFITLISTILQVFSVRLFKKRLFKIAPLHHHFEAIG</sequence>
<reference evidence="7" key="2">
    <citation type="journal article" date="2011" name="Microb. Ecol.">
        <title>Taxonomic and Functional Metagenomic Profiling of the Microbial Community in the Anoxic Sediment of a Sub-saline Shallow Lake (Laguna de Carrizo, Central Spain).</title>
        <authorList>
            <person name="Ferrer M."/>
            <person name="Guazzaroni M.E."/>
            <person name="Richter M."/>
            <person name="Garcia-Salamanca A."/>
            <person name="Yarza P."/>
            <person name="Suarez-Suarez A."/>
            <person name="Solano J."/>
            <person name="Alcaide M."/>
            <person name="van Dillewijn P."/>
            <person name="Molina-Henares M.A."/>
            <person name="Lopez-Cortes N."/>
            <person name="Al-Ramahi Y."/>
            <person name="Guerrero C."/>
            <person name="Acosta A."/>
            <person name="de Eugenio L.I."/>
            <person name="Martinez V."/>
            <person name="Marques S."/>
            <person name="Rojo F."/>
            <person name="Santero E."/>
            <person name="Genilloud O."/>
            <person name="Perez-Perez J."/>
            <person name="Rossello-Mora R."/>
            <person name="Ramos J.L."/>
        </authorList>
    </citation>
    <scope>NUCLEOTIDE SEQUENCE</scope>
</reference>
<keyword evidence="3 6" id="KW-0812">Transmembrane</keyword>
<dbReference type="GO" id="GO:0016780">
    <property type="term" value="F:phosphotransferase activity, for other substituted phosphate groups"/>
    <property type="evidence" value="ECO:0007669"/>
    <property type="project" value="InterPro"/>
</dbReference>
<evidence type="ECO:0000256" key="1">
    <source>
        <dbReference type="ARBA" id="ARBA00004141"/>
    </source>
</evidence>
<keyword evidence="4 6" id="KW-1133">Transmembrane helix</keyword>
<dbReference type="PANTHER" id="PTHR22926:SF5">
    <property type="entry name" value="PHOSPHO-N-ACETYLMURAMOYL-PENTAPEPTIDE-TRANSFERASE HOMOLOG"/>
    <property type="match status" value="1"/>
</dbReference>
<dbReference type="InterPro" id="IPR000715">
    <property type="entry name" value="Glycosyl_transferase_4"/>
</dbReference>
<dbReference type="Pfam" id="PF00953">
    <property type="entry name" value="Glycos_transf_4"/>
    <property type="match status" value="1"/>
</dbReference>
<evidence type="ECO:0000256" key="5">
    <source>
        <dbReference type="ARBA" id="ARBA00023136"/>
    </source>
</evidence>
<feature type="transmembrane region" description="Helical" evidence="6">
    <location>
        <begin position="5"/>
        <end position="21"/>
    </location>
</feature>
<evidence type="ECO:0000256" key="4">
    <source>
        <dbReference type="ARBA" id="ARBA00022989"/>
    </source>
</evidence>
<accession>D9PGA7</accession>
<feature type="transmembrane region" description="Helical" evidence="6">
    <location>
        <begin position="56"/>
        <end position="72"/>
    </location>
</feature>